<dbReference type="InterPro" id="IPR016032">
    <property type="entry name" value="Sig_transdc_resp-reg_C-effctor"/>
</dbReference>
<comment type="caution">
    <text evidence="1">The sequence shown here is derived from an EMBL/GenBank/DDBJ whole genome shotgun (WGS) entry which is preliminary data.</text>
</comment>
<dbReference type="GO" id="GO:0006355">
    <property type="term" value="P:regulation of DNA-templated transcription"/>
    <property type="evidence" value="ECO:0007669"/>
    <property type="project" value="InterPro"/>
</dbReference>
<dbReference type="InterPro" id="IPR036388">
    <property type="entry name" value="WH-like_DNA-bd_sf"/>
</dbReference>
<keyword evidence="2" id="KW-1185">Reference proteome</keyword>
<gene>
    <name evidence="1" type="ORF">FE839_01470</name>
</gene>
<evidence type="ECO:0000313" key="2">
    <source>
        <dbReference type="Proteomes" id="UP000307430"/>
    </source>
</evidence>
<evidence type="ECO:0000313" key="1">
    <source>
        <dbReference type="EMBL" id="TLV23540.1"/>
    </source>
</evidence>
<sequence length="194" mass="22589">MLLITQDYYLFQGVKVFYPDIIQLYSINTTLFFGDADEYSALIDSRAPLHFYEHLILDAALTRKRISCIVLDMRHREENLLSLSFLLNMSSMSTDTDIAALFTLFLKLRSKRLTKEGLQSLRLNVQEKIILQRLNAGMTMGEIAAELNTSVKSLYRKRIELYERLGLTNFNEACLFIFKNKLLESPCENVKWRD</sequence>
<accession>A0A5R9LPD6</accession>
<proteinExistence type="predicted"/>
<organism evidence="1 2">
    <name type="scientific">Klebsiella indica</name>
    <dbReference type="NCBI Taxonomy" id="2582917"/>
    <lineage>
        <taxon>Bacteria</taxon>
        <taxon>Pseudomonadati</taxon>
        <taxon>Pseudomonadota</taxon>
        <taxon>Gammaproteobacteria</taxon>
        <taxon>Enterobacterales</taxon>
        <taxon>Enterobacteriaceae</taxon>
        <taxon>Klebsiella/Raoultella group</taxon>
        <taxon>Klebsiella</taxon>
    </lineage>
</organism>
<reference evidence="1 2" key="1">
    <citation type="submission" date="2019-05" db="EMBL/GenBank/DDBJ databases">
        <title>Genome sequence of Klebsiella sp strain TOUT106.</title>
        <authorList>
            <person name="Rahi P."/>
            <person name="Chaudhari D."/>
        </authorList>
    </citation>
    <scope>NUCLEOTIDE SEQUENCE [LARGE SCALE GENOMIC DNA]</scope>
    <source>
        <strain evidence="1 2">TOUT106</strain>
    </source>
</reference>
<dbReference type="RefSeq" id="WP_138358651.1">
    <property type="nucleotide sequence ID" value="NZ_JBCIVH010000006.1"/>
</dbReference>
<dbReference type="Proteomes" id="UP000307430">
    <property type="component" value="Unassembled WGS sequence"/>
</dbReference>
<dbReference type="AlphaFoldDB" id="A0A5R9LPD6"/>
<protein>
    <submittedName>
        <fullName evidence="1">Response regulator transcription factor</fullName>
    </submittedName>
</protein>
<dbReference type="GO" id="GO:0003677">
    <property type="term" value="F:DNA binding"/>
    <property type="evidence" value="ECO:0007669"/>
    <property type="project" value="InterPro"/>
</dbReference>
<dbReference type="EMBL" id="VCHQ01000002">
    <property type="protein sequence ID" value="TLV23540.1"/>
    <property type="molecule type" value="Genomic_DNA"/>
</dbReference>
<name>A0A5R9LPD6_9ENTR</name>
<dbReference type="Gene3D" id="1.10.10.10">
    <property type="entry name" value="Winged helix-like DNA-binding domain superfamily/Winged helix DNA-binding domain"/>
    <property type="match status" value="1"/>
</dbReference>
<dbReference type="SUPFAM" id="SSF46894">
    <property type="entry name" value="C-terminal effector domain of the bipartite response regulators"/>
    <property type="match status" value="1"/>
</dbReference>